<protein>
    <submittedName>
        <fullName evidence="3">Teichoic acid biosynthesis protein X</fullName>
        <ecNumber evidence="3">2.4.1.-</ecNumber>
    </submittedName>
</protein>
<proteinExistence type="inferred from homology"/>
<name>A0A239ZQG3_9STAP</name>
<evidence type="ECO:0000313" key="3">
    <source>
        <dbReference type="EMBL" id="SNV73492.1"/>
    </source>
</evidence>
<evidence type="ECO:0000313" key="4">
    <source>
        <dbReference type="Proteomes" id="UP000242084"/>
    </source>
</evidence>
<dbReference type="AlphaFoldDB" id="A0A239ZQG3"/>
<comment type="similarity">
    <text evidence="1">Belongs to the glycosyltransferase 2 family.</text>
</comment>
<dbReference type="OrthoDB" id="396512at2"/>
<dbReference type="CDD" id="cd00761">
    <property type="entry name" value="Glyco_tranf_GTA_type"/>
    <property type="match status" value="1"/>
</dbReference>
<dbReference type="Proteomes" id="UP000242084">
    <property type="component" value="Chromosome 1"/>
</dbReference>
<keyword evidence="4" id="KW-1185">Reference proteome</keyword>
<dbReference type="InterPro" id="IPR001173">
    <property type="entry name" value="Glyco_trans_2-like"/>
</dbReference>
<sequence length="350" mass="39868">MKVSVIIPVYNAEETITETIASIHSQHSHEIICINDGSKDNSSTVISNLNHPNVVLVNRENKGAAASRNEGISLAQGEYIMFCDADDKLGDNIIDNMIKEIETYNTDIVVGQVHHLIGEKVYPISTYKDLKAVHVTDLNSTPEVIQSIGPYGKLYKKSKLENIRFDEDITFCEEHTFNLKAWVNSNISVIDDLAYLYNIGIEDSIVASSYKNITKYLSDGAKVRSRSLEILKDLDQNVSDYYSYRMDKLIIFYLIRNNYLKVNNMKSLLDSAVLYLDVINNINTTSAKELKTLVLTISTVEGYDQFKQIAMKLEIPSDKKTYRQYQLNAQKLKLKMKLRNMKNKSKKISH</sequence>
<keyword evidence="3" id="KW-0328">Glycosyltransferase</keyword>
<dbReference type="RefSeq" id="WP_095088776.1">
    <property type="nucleotide sequence ID" value="NZ_BMDM01000014.1"/>
</dbReference>
<feature type="domain" description="Glycosyltransferase 2-like" evidence="2">
    <location>
        <begin position="4"/>
        <end position="162"/>
    </location>
</feature>
<organism evidence="3 4">
    <name type="scientific">Mammaliicoccus stepanovicii</name>
    <dbReference type="NCBI Taxonomy" id="643214"/>
    <lineage>
        <taxon>Bacteria</taxon>
        <taxon>Bacillati</taxon>
        <taxon>Bacillota</taxon>
        <taxon>Bacilli</taxon>
        <taxon>Bacillales</taxon>
        <taxon>Staphylococcaceae</taxon>
        <taxon>Mammaliicoccus</taxon>
    </lineage>
</organism>
<dbReference type="GO" id="GO:0016757">
    <property type="term" value="F:glycosyltransferase activity"/>
    <property type="evidence" value="ECO:0007669"/>
    <property type="project" value="UniProtKB-KW"/>
</dbReference>
<dbReference type="EMBL" id="LT906462">
    <property type="protein sequence ID" value="SNV73492.1"/>
    <property type="molecule type" value="Genomic_DNA"/>
</dbReference>
<dbReference type="EC" id="2.4.1.-" evidence="3"/>
<dbReference type="KEGG" id="sste:SAMEA4384403_1804"/>
<gene>
    <name evidence="3" type="primary">icaA_1</name>
    <name evidence="3" type="ORF">SAMEA4384403_01804</name>
</gene>
<accession>A0A239ZQG3</accession>
<keyword evidence="3" id="KW-0808">Transferase</keyword>
<evidence type="ECO:0000259" key="2">
    <source>
        <dbReference type="Pfam" id="PF00535"/>
    </source>
</evidence>
<evidence type="ECO:0000256" key="1">
    <source>
        <dbReference type="ARBA" id="ARBA00006739"/>
    </source>
</evidence>
<dbReference type="InterPro" id="IPR029044">
    <property type="entry name" value="Nucleotide-diphossugar_trans"/>
</dbReference>
<dbReference type="Pfam" id="PF00535">
    <property type="entry name" value="Glycos_transf_2"/>
    <property type="match status" value="1"/>
</dbReference>
<dbReference type="Gene3D" id="3.90.550.10">
    <property type="entry name" value="Spore Coat Polysaccharide Biosynthesis Protein SpsA, Chain A"/>
    <property type="match status" value="1"/>
</dbReference>
<dbReference type="SUPFAM" id="SSF53448">
    <property type="entry name" value="Nucleotide-diphospho-sugar transferases"/>
    <property type="match status" value="1"/>
</dbReference>
<dbReference type="PANTHER" id="PTHR22916">
    <property type="entry name" value="GLYCOSYLTRANSFERASE"/>
    <property type="match status" value="1"/>
</dbReference>
<reference evidence="3 4" key="1">
    <citation type="submission" date="2017-06" db="EMBL/GenBank/DDBJ databases">
        <authorList>
            <consortium name="Pathogen Informatics"/>
        </authorList>
    </citation>
    <scope>NUCLEOTIDE SEQUENCE [LARGE SCALE GENOMIC DNA]</scope>
    <source>
        <strain evidence="3 4">NCTC13839</strain>
    </source>
</reference>